<dbReference type="InterPro" id="IPR012020">
    <property type="entry name" value="ABHD4"/>
</dbReference>
<evidence type="ECO:0000256" key="1">
    <source>
        <dbReference type="ARBA" id="ARBA00010884"/>
    </source>
</evidence>
<dbReference type="GO" id="GO:0034338">
    <property type="term" value="F:short-chain carboxylesterase activity"/>
    <property type="evidence" value="ECO:0007669"/>
    <property type="project" value="TreeGrafter"/>
</dbReference>
<dbReference type="PIRSF" id="PIRSF005211">
    <property type="entry name" value="Ab_hydro_YheT"/>
    <property type="match status" value="1"/>
</dbReference>
<dbReference type="Gene3D" id="3.40.50.1820">
    <property type="entry name" value="alpha/beta hydrolase"/>
    <property type="match status" value="1"/>
</dbReference>
<comment type="similarity">
    <text evidence="1">Belongs to the AB hydrolase superfamily. AB hydrolase 4 family.</text>
</comment>
<dbReference type="OrthoDB" id="332676at2"/>
<reference evidence="4 5" key="1">
    <citation type="submission" date="2018-03" db="EMBL/GenBank/DDBJ databases">
        <title>Arenimonas caeni sp. nov., isolated from activated sludge.</title>
        <authorList>
            <person name="Liu H."/>
        </authorList>
    </citation>
    <scope>NUCLEOTIDE SEQUENCE [LARGE SCALE GENOMIC DNA]</scope>
    <source>
        <strain evidence="5">z29</strain>
    </source>
</reference>
<comment type="caution">
    <text evidence="4">The sequence shown here is derived from an EMBL/GenBank/DDBJ whole genome shotgun (WGS) entry which is preliminary data.</text>
</comment>
<dbReference type="GO" id="GO:0047372">
    <property type="term" value="F:monoacylglycerol lipase activity"/>
    <property type="evidence" value="ECO:0007669"/>
    <property type="project" value="TreeGrafter"/>
</dbReference>
<feature type="domain" description="AB hydrolase-1" evidence="3">
    <location>
        <begin position="70"/>
        <end position="308"/>
    </location>
</feature>
<dbReference type="InterPro" id="IPR000073">
    <property type="entry name" value="AB_hydrolase_1"/>
</dbReference>
<proteinExistence type="inferred from homology"/>
<dbReference type="PANTHER" id="PTHR10794">
    <property type="entry name" value="ABHYDROLASE DOMAIN-CONTAINING PROTEIN"/>
    <property type="match status" value="1"/>
</dbReference>
<sequence>MHRADFRPPRWLRNPHLQSVLSSLPPRRAAGERALRRLGAVTTEHVVEVDGGVRLQGFHSVVPGTEPRGLVLLLHGWEGSTESGYMRHSAATLLARGFEVFRLNFRDHGDTHHLNEGLFHSCRLAEVVEAALEVSRRFPSRPMLAAGFSLGGNFALRLALAAPAAGLPLVHAAAVCPAVDPAAVLEALESGPRFYHWYFMRKWRRSLLRKRELFPGLHDFGDEVMAFDMRGLTDWMVRRYTRLAGIQDYFDGYSVSGGRLAALQVPVSVLAAADDPVIPVAGFPGLGLPAHSRLEIAEFGGHCGFLEGLHLGGFGERWVAERLETAAGAGARATIPNSQTA</sequence>
<dbReference type="RefSeq" id="WP_106990373.1">
    <property type="nucleotide sequence ID" value="NZ_KZ679088.1"/>
</dbReference>
<protein>
    <submittedName>
        <fullName evidence="4">Alpha/beta hydrolase</fullName>
    </submittedName>
</protein>
<dbReference type="InterPro" id="IPR029058">
    <property type="entry name" value="AB_hydrolase_fold"/>
</dbReference>
<organism evidence="4 5">
    <name type="scientific">Arenimonas caeni</name>
    <dbReference type="NCBI Taxonomy" id="2058085"/>
    <lineage>
        <taxon>Bacteria</taxon>
        <taxon>Pseudomonadati</taxon>
        <taxon>Pseudomonadota</taxon>
        <taxon>Gammaproteobacteria</taxon>
        <taxon>Lysobacterales</taxon>
        <taxon>Lysobacteraceae</taxon>
        <taxon>Arenimonas</taxon>
    </lineage>
</organism>
<dbReference type="SUPFAM" id="SSF53474">
    <property type="entry name" value="alpha/beta-Hydrolases"/>
    <property type="match status" value="1"/>
</dbReference>
<accession>A0A2P6M9C8</accession>
<feature type="active site" description="Charge relay system" evidence="2">
    <location>
        <position position="149"/>
    </location>
</feature>
<dbReference type="InterPro" id="IPR050960">
    <property type="entry name" value="AB_hydrolase_4_sf"/>
</dbReference>
<evidence type="ECO:0000313" key="4">
    <source>
        <dbReference type="EMBL" id="PRH82600.1"/>
    </source>
</evidence>
<evidence type="ECO:0000259" key="3">
    <source>
        <dbReference type="Pfam" id="PF00561"/>
    </source>
</evidence>
<name>A0A2P6M9C8_9GAMM</name>
<keyword evidence="4" id="KW-0378">Hydrolase</keyword>
<dbReference type="Pfam" id="PF00561">
    <property type="entry name" value="Abhydrolase_1"/>
    <property type="match status" value="1"/>
</dbReference>
<dbReference type="PANTHER" id="PTHR10794:SF63">
    <property type="entry name" value="ALPHA_BETA HYDROLASE 1, ISOFORM A"/>
    <property type="match status" value="1"/>
</dbReference>
<dbReference type="AlphaFoldDB" id="A0A2P6M9C8"/>
<feature type="active site" description="Charge relay system" evidence="2">
    <location>
        <position position="275"/>
    </location>
</feature>
<dbReference type="EMBL" id="PVLF01000007">
    <property type="protein sequence ID" value="PRH82600.1"/>
    <property type="molecule type" value="Genomic_DNA"/>
</dbReference>
<feature type="active site" description="Charge relay system" evidence="2">
    <location>
        <position position="302"/>
    </location>
</feature>
<dbReference type="Proteomes" id="UP000241736">
    <property type="component" value="Unassembled WGS sequence"/>
</dbReference>
<evidence type="ECO:0000256" key="2">
    <source>
        <dbReference type="PIRSR" id="PIRSR005211-1"/>
    </source>
</evidence>
<gene>
    <name evidence="4" type="ORF">C6N40_06740</name>
</gene>
<evidence type="ECO:0000313" key="5">
    <source>
        <dbReference type="Proteomes" id="UP000241736"/>
    </source>
</evidence>
<keyword evidence="5" id="KW-1185">Reference proteome</keyword>